<keyword evidence="2" id="KW-0689">Ribosomal protein</keyword>
<dbReference type="GO" id="GO:0006412">
    <property type="term" value="P:translation"/>
    <property type="evidence" value="ECO:0007669"/>
    <property type="project" value="InterPro"/>
</dbReference>
<accession>A0A9P0HAG8</accession>
<dbReference type="InterPro" id="IPR023626">
    <property type="entry name" value="Ribosomal_eL39_dom_sf"/>
</dbReference>
<dbReference type="Proteomes" id="UP001152798">
    <property type="component" value="Chromosome 4"/>
</dbReference>
<dbReference type="InterPro" id="IPR000077">
    <property type="entry name" value="Ribosomal_eL39"/>
</dbReference>
<dbReference type="GO" id="GO:1990904">
    <property type="term" value="C:ribonucleoprotein complex"/>
    <property type="evidence" value="ECO:0007669"/>
    <property type="project" value="UniProtKB-KW"/>
</dbReference>
<evidence type="ECO:0000313" key="4">
    <source>
        <dbReference type="EMBL" id="CAH1398297.1"/>
    </source>
</evidence>
<keyword evidence="3" id="KW-0687">Ribonucleoprotein</keyword>
<comment type="similarity">
    <text evidence="1">Belongs to the eukaryotic ribosomal protein eL39 family.</text>
</comment>
<evidence type="ECO:0000256" key="3">
    <source>
        <dbReference type="ARBA" id="ARBA00023274"/>
    </source>
</evidence>
<keyword evidence="5" id="KW-1185">Reference proteome</keyword>
<dbReference type="GO" id="GO:0005840">
    <property type="term" value="C:ribosome"/>
    <property type="evidence" value="ECO:0007669"/>
    <property type="project" value="UniProtKB-KW"/>
</dbReference>
<dbReference type="Gene3D" id="1.10.1620.10">
    <property type="entry name" value="Ribosomal protein L39e"/>
    <property type="match status" value="1"/>
</dbReference>
<dbReference type="EMBL" id="OV725080">
    <property type="protein sequence ID" value="CAH1398297.1"/>
    <property type="molecule type" value="Genomic_DNA"/>
</dbReference>
<name>A0A9P0HAG8_NEZVI</name>
<proteinExistence type="inferred from homology"/>
<protein>
    <submittedName>
        <fullName evidence="4">Uncharacterized protein</fullName>
    </submittedName>
</protein>
<sequence>MLIQVENESPEILVRRFAVLNGKRQRCRPKRRWEDCIKADLKGLGLDGEQWRETIQDDLTRIIKSISRFPPKSIEGSHSPLVKTRYNAKRRHWRRTKLKL</sequence>
<evidence type="ECO:0000256" key="1">
    <source>
        <dbReference type="ARBA" id="ARBA00009339"/>
    </source>
</evidence>
<dbReference type="Pfam" id="PF00832">
    <property type="entry name" value="Ribosomal_L39"/>
    <property type="match status" value="1"/>
</dbReference>
<evidence type="ECO:0000256" key="2">
    <source>
        <dbReference type="ARBA" id="ARBA00022980"/>
    </source>
</evidence>
<organism evidence="4 5">
    <name type="scientific">Nezara viridula</name>
    <name type="common">Southern green stink bug</name>
    <name type="synonym">Cimex viridulus</name>
    <dbReference type="NCBI Taxonomy" id="85310"/>
    <lineage>
        <taxon>Eukaryota</taxon>
        <taxon>Metazoa</taxon>
        <taxon>Ecdysozoa</taxon>
        <taxon>Arthropoda</taxon>
        <taxon>Hexapoda</taxon>
        <taxon>Insecta</taxon>
        <taxon>Pterygota</taxon>
        <taxon>Neoptera</taxon>
        <taxon>Paraneoptera</taxon>
        <taxon>Hemiptera</taxon>
        <taxon>Heteroptera</taxon>
        <taxon>Panheteroptera</taxon>
        <taxon>Pentatomomorpha</taxon>
        <taxon>Pentatomoidea</taxon>
        <taxon>Pentatomidae</taxon>
        <taxon>Pentatominae</taxon>
        <taxon>Nezara</taxon>
    </lineage>
</organism>
<reference evidence="4" key="1">
    <citation type="submission" date="2022-01" db="EMBL/GenBank/DDBJ databases">
        <authorList>
            <person name="King R."/>
        </authorList>
    </citation>
    <scope>NUCLEOTIDE SEQUENCE</scope>
</reference>
<dbReference type="GO" id="GO:0003735">
    <property type="term" value="F:structural constituent of ribosome"/>
    <property type="evidence" value="ECO:0007669"/>
    <property type="project" value="InterPro"/>
</dbReference>
<gene>
    <name evidence="4" type="ORF">NEZAVI_LOCUS7978</name>
</gene>
<dbReference type="OrthoDB" id="424543at2759"/>
<evidence type="ECO:0000313" key="5">
    <source>
        <dbReference type="Proteomes" id="UP001152798"/>
    </source>
</evidence>
<dbReference type="AlphaFoldDB" id="A0A9P0HAG8"/>